<dbReference type="RefSeq" id="WP_251912277.1">
    <property type="nucleotide sequence ID" value="NZ_JAMRXG010000005.1"/>
</dbReference>
<dbReference type="AlphaFoldDB" id="A0A9X2E686"/>
<evidence type="ECO:0000256" key="4">
    <source>
        <dbReference type="ARBA" id="ARBA00022691"/>
    </source>
</evidence>
<keyword evidence="3" id="KW-0808">Transferase</keyword>
<evidence type="ECO:0000313" key="8">
    <source>
        <dbReference type="Proteomes" id="UP001139157"/>
    </source>
</evidence>
<dbReference type="GO" id="GO:0032259">
    <property type="term" value="P:methylation"/>
    <property type="evidence" value="ECO:0007669"/>
    <property type="project" value="UniProtKB-KW"/>
</dbReference>
<dbReference type="Proteomes" id="UP001139157">
    <property type="component" value="Unassembled WGS sequence"/>
</dbReference>
<dbReference type="Pfam" id="PF02353">
    <property type="entry name" value="CMAS"/>
    <property type="match status" value="1"/>
</dbReference>
<dbReference type="EMBL" id="JAMRXG010000005">
    <property type="protein sequence ID" value="MCM6774559.1"/>
    <property type="molecule type" value="Genomic_DNA"/>
</dbReference>
<gene>
    <name evidence="7" type="ORF">NDR86_13860</name>
</gene>
<accession>A0A9X2E686</accession>
<evidence type="ECO:0000256" key="3">
    <source>
        <dbReference type="ARBA" id="ARBA00022679"/>
    </source>
</evidence>
<keyword evidence="5" id="KW-0443">Lipid metabolism</keyword>
<evidence type="ECO:0000256" key="1">
    <source>
        <dbReference type="ARBA" id="ARBA00010815"/>
    </source>
</evidence>
<reference evidence="7" key="1">
    <citation type="submission" date="2022-06" db="EMBL/GenBank/DDBJ databases">
        <title>Novel species in genus nocardia.</title>
        <authorList>
            <person name="Li F."/>
        </authorList>
    </citation>
    <scope>NUCLEOTIDE SEQUENCE</scope>
    <source>
        <strain evidence="7">CDC141</strain>
    </source>
</reference>
<feature type="active site" evidence="6">
    <location>
        <position position="273"/>
    </location>
</feature>
<dbReference type="PANTHER" id="PTHR43667:SF1">
    <property type="entry name" value="CYCLOPROPANE-FATTY-ACYL-PHOSPHOLIPID SYNTHASE"/>
    <property type="match status" value="1"/>
</dbReference>
<proteinExistence type="inferred from homology"/>
<dbReference type="InterPro" id="IPR003333">
    <property type="entry name" value="CMAS"/>
</dbReference>
<evidence type="ECO:0000256" key="6">
    <source>
        <dbReference type="PIRSR" id="PIRSR003085-1"/>
    </source>
</evidence>
<name>A0A9X2E686_9NOCA</name>
<keyword evidence="2" id="KW-0489">Methyltransferase</keyword>
<organism evidence="7 8">
    <name type="scientific">Nocardia pulmonis</name>
    <dbReference type="NCBI Taxonomy" id="2951408"/>
    <lineage>
        <taxon>Bacteria</taxon>
        <taxon>Bacillati</taxon>
        <taxon>Actinomycetota</taxon>
        <taxon>Actinomycetes</taxon>
        <taxon>Mycobacteriales</taxon>
        <taxon>Nocardiaceae</taxon>
        <taxon>Nocardia</taxon>
    </lineage>
</organism>
<dbReference type="GO" id="GO:0008610">
    <property type="term" value="P:lipid biosynthetic process"/>
    <property type="evidence" value="ECO:0007669"/>
    <property type="project" value="InterPro"/>
</dbReference>
<protein>
    <submittedName>
        <fullName evidence="7">Cyclopropane-fatty-acyl-phospholipid synthase family protein</fullName>
    </submittedName>
</protein>
<evidence type="ECO:0000256" key="5">
    <source>
        <dbReference type="ARBA" id="ARBA00023098"/>
    </source>
</evidence>
<comment type="similarity">
    <text evidence="1">Belongs to the CFA/CMAS family.</text>
</comment>
<dbReference type="InterPro" id="IPR050723">
    <property type="entry name" value="CFA/CMAS"/>
</dbReference>
<dbReference type="SUPFAM" id="SSF53335">
    <property type="entry name" value="S-adenosyl-L-methionine-dependent methyltransferases"/>
    <property type="match status" value="1"/>
</dbReference>
<evidence type="ECO:0000256" key="2">
    <source>
        <dbReference type="ARBA" id="ARBA00022603"/>
    </source>
</evidence>
<keyword evidence="4" id="KW-0949">S-adenosyl-L-methionine</keyword>
<evidence type="ECO:0000313" key="7">
    <source>
        <dbReference type="EMBL" id="MCM6774559.1"/>
    </source>
</evidence>
<dbReference type="PIRSF" id="PIRSF003085">
    <property type="entry name" value="CMAS"/>
    <property type="match status" value="1"/>
</dbReference>
<dbReference type="GO" id="GO:0008168">
    <property type="term" value="F:methyltransferase activity"/>
    <property type="evidence" value="ECO:0007669"/>
    <property type="project" value="UniProtKB-KW"/>
</dbReference>
<sequence length="292" mass="33494">MTETIDTQYQGASQQAIRSHYDIGNDFYALWLDPTRTYSCALWDGEDDTLQRAQERKLDFYIDHIRAVGAERVLDVGCGWGSMLRRLVEKHGVTRVVGLTLSDAQVDHIRTWADDRYAVAVQNWADHRPDAPYDAIVSLGAFEHFADMGLSRAGRVEAYRRFFQCCHDWLAPGGRLGLQTNVKGNNVRMSRAAVRNQLFIIDRIFTESELPWPSEILEASERLFDVVVLRNEPDQYIRTCRAWLEALNAAEDRALAMVGPEVVADYRRYLEACIEGFEHRHLGLVRVVFEKI</sequence>
<dbReference type="PANTHER" id="PTHR43667">
    <property type="entry name" value="CYCLOPROPANE-FATTY-ACYL-PHOSPHOLIPID SYNTHASE"/>
    <property type="match status" value="1"/>
</dbReference>
<keyword evidence="8" id="KW-1185">Reference proteome</keyword>
<dbReference type="Gene3D" id="3.40.50.150">
    <property type="entry name" value="Vaccinia Virus protein VP39"/>
    <property type="match status" value="1"/>
</dbReference>
<dbReference type="CDD" id="cd02440">
    <property type="entry name" value="AdoMet_MTases"/>
    <property type="match status" value="1"/>
</dbReference>
<comment type="caution">
    <text evidence="7">The sequence shown here is derived from an EMBL/GenBank/DDBJ whole genome shotgun (WGS) entry which is preliminary data.</text>
</comment>
<dbReference type="InterPro" id="IPR029063">
    <property type="entry name" value="SAM-dependent_MTases_sf"/>
</dbReference>